<keyword evidence="6" id="KW-0067">ATP-binding</keyword>
<dbReference type="InterPro" id="IPR003439">
    <property type="entry name" value="ABC_transporter-like_ATP-bd"/>
</dbReference>
<feature type="transmembrane region" description="Helical" evidence="9">
    <location>
        <begin position="49"/>
        <end position="69"/>
    </location>
</feature>
<dbReference type="GO" id="GO:0005886">
    <property type="term" value="C:plasma membrane"/>
    <property type="evidence" value="ECO:0007669"/>
    <property type="project" value="UniProtKB-SubCell"/>
</dbReference>
<dbReference type="KEGG" id="pmt:PMT_2143"/>
<dbReference type="InterPro" id="IPR027417">
    <property type="entry name" value="P-loop_NTPase"/>
</dbReference>
<evidence type="ECO:0000259" key="11">
    <source>
        <dbReference type="PROSITE" id="PS50929"/>
    </source>
</evidence>
<sequence>MAKPIPLSQASQLLEELNPRVMAISPKFQTKDLTTLGLLRFTYGQPNNLARFVITGLLLGITLGFLLAIGREVGAARWIFGMGVTGLAAGACLGLLTGGFRIGVGVMFLATLLSLLTPTFNTVITNSALPDRDLLLLLQIGLILIAAGITRVALEWIQSRSFQITQQKGGTKFQLASIKHLLSLPTDFFRQYNIGDLQLRFNALEQLRSQIQNLLEGGLIKVVLTSIYVLFMLRISVKLTLLALVISMMVLLPTALIGLQTRPLKRQQEEIEGQAQSRNLELISSVSKLRLAGAEAAAARWWGEHFQRVVVLENALDIKEATAALLQGVMPNLGNLLLYIVITKLIADAAMTPALNAPNAGQLLGFFSAFGTFVGGMASFAGLAVAAFDMPVLYERAKPLLTTTPEVFDEAIEPAELRGAIKLDRVSYRYAPDLPLVLDNVSLNANPGEFIALVGPSGSGKSTIVRMLLGFGKPENGEIRYDNQPLNGLRIESLRRQIGTVLQSNSLFSGSLMEAIAGGCLINQEDAWAAAEMAGLADDIREMPMGLQTIVSEGGGTLSGGQRQRIAIARALVRKPQILIFDEATSALDNHTQGIVSRSLETLSITRLVIAHRLSTIRHADRIIVLEKGQVQQQGTFESLMNEAGLFARLMERQVA</sequence>
<dbReference type="PANTHER" id="PTHR24221">
    <property type="entry name" value="ATP-BINDING CASSETTE SUB-FAMILY B"/>
    <property type="match status" value="1"/>
</dbReference>
<dbReference type="GO" id="GO:0005524">
    <property type="term" value="F:ATP binding"/>
    <property type="evidence" value="ECO:0007669"/>
    <property type="project" value="UniProtKB-KW"/>
</dbReference>
<dbReference type="Proteomes" id="UP000001423">
    <property type="component" value="Chromosome"/>
</dbReference>
<dbReference type="SMART" id="SM00382">
    <property type="entry name" value="AAA"/>
    <property type="match status" value="1"/>
</dbReference>
<dbReference type="SUPFAM" id="SSF52540">
    <property type="entry name" value="P-loop containing nucleoside triphosphate hydrolases"/>
    <property type="match status" value="1"/>
</dbReference>
<dbReference type="HOGENOM" id="CLU_000604_84_3_3"/>
<evidence type="ECO:0000256" key="3">
    <source>
        <dbReference type="ARBA" id="ARBA00022475"/>
    </source>
</evidence>
<reference evidence="12 13" key="1">
    <citation type="journal article" date="2003" name="Nature">
        <title>Genome divergence in two Prochlorococcus ecotypes reflects oceanic niche differentiation.</title>
        <authorList>
            <person name="Rocap G."/>
            <person name="Larimer F.W."/>
            <person name="Lamerdin J.E."/>
            <person name="Malfatti S."/>
            <person name="Chain P."/>
            <person name="Ahlgren N.A."/>
            <person name="Arellano A."/>
            <person name="Coleman M."/>
            <person name="Hauser L."/>
            <person name="Hess W.R."/>
            <person name="Johnson Z.I."/>
            <person name="Land M.L."/>
            <person name="Lindell D."/>
            <person name="Post A.F."/>
            <person name="Regala W."/>
            <person name="Shah M."/>
            <person name="Shaw S.L."/>
            <person name="Steglich C."/>
            <person name="Sullivan M.B."/>
            <person name="Ting C.S."/>
            <person name="Tolonen A."/>
            <person name="Webb E.A."/>
            <person name="Zinser E.R."/>
            <person name="Chisholm S.W."/>
        </authorList>
    </citation>
    <scope>NUCLEOTIDE SEQUENCE [LARGE SCALE GENOMIC DNA]</scope>
    <source>
        <strain evidence="13">MIT 9313</strain>
    </source>
</reference>
<dbReference type="SUPFAM" id="SSF90123">
    <property type="entry name" value="ABC transporter transmembrane region"/>
    <property type="match status" value="1"/>
</dbReference>
<feature type="transmembrane region" description="Helical" evidence="9">
    <location>
        <begin position="75"/>
        <end position="96"/>
    </location>
</feature>
<evidence type="ECO:0000313" key="12">
    <source>
        <dbReference type="EMBL" id="CAE22317.1"/>
    </source>
</evidence>
<dbReference type="Pfam" id="PF00005">
    <property type="entry name" value="ABC_tran"/>
    <property type="match status" value="1"/>
</dbReference>
<dbReference type="FunFam" id="3.40.50.300:FF:000299">
    <property type="entry name" value="ABC transporter ATP-binding protein/permease"/>
    <property type="match status" value="1"/>
</dbReference>
<dbReference type="InterPro" id="IPR003593">
    <property type="entry name" value="AAA+_ATPase"/>
</dbReference>
<dbReference type="Gene3D" id="1.20.1560.10">
    <property type="entry name" value="ABC transporter type 1, transmembrane domain"/>
    <property type="match status" value="1"/>
</dbReference>
<dbReference type="InterPro" id="IPR039421">
    <property type="entry name" value="Type_1_exporter"/>
</dbReference>
<feature type="transmembrane region" description="Helical" evidence="9">
    <location>
        <begin position="363"/>
        <end position="388"/>
    </location>
</feature>
<dbReference type="PROSITE" id="PS50893">
    <property type="entry name" value="ABC_TRANSPORTER_2"/>
    <property type="match status" value="1"/>
</dbReference>
<evidence type="ECO:0000256" key="6">
    <source>
        <dbReference type="ARBA" id="ARBA00022840"/>
    </source>
</evidence>
<keyword evidence="13" id="KW-1185">Reference proteome</keyword>
<evidence type="ECO:0000256" key="5">
    <source>
        <dbReference type="ARBA" id="ARBA00022741"/>
    </source>
</evidence>
<gene>
    <name evidence="12" type="ordered locus">PMT_2143</name>
</gene>
<accession>Q7V430</accession>
<protein>
    <submittedName>
        <fullName evidence="12">ABC transporter, multidrug efflux type</fullName>
    </submittedName>
</protein>
<keyword evidence="7 9" id="KW-1133">Transmembrane helix</keyword>
<dbReference type="AlphaFoldDB" id="Q7V430"/>
<evidence type="ECO:0000256" key="8">
    <source>
        <dbReference type="ARBA" id="ARBA00023136"/>
    </source>
</evidence>
<dbReference type="eggNOG" id="COG2274">
    <property type="taxonomic scope" value="Bacteria"/>
</dbReference>
<comment type="subcellular location">
    <subcellularLocation>
        <location evidence="1">Cell membrane</location>
        <topology evidence="1">Multi-pass membrane protein</topology>
    </subcellularLocation>
</comment>
<evidence type="ECO:0000313" key="13">
    <source>
        <dbReference type="Proteomes" id="UP000001423"/>
    </source>
</evidence>
<keyword evidence="8 9" id="KW-0472">Membrane</keyword>
<dbReference type="InterPro" id="IPR036640">
    <property type="entry name" value="ABC1_TM_sf"/>
</dbReference>
<dbReference type="InterPro" id="IPR011527">
    <property type="entry name" value="ABC1_TM_dom"/>
</dbReference>
<feature type="transmembrane region" description="Helical" evidence="9">
    <location>
        <begin position="103"/>
        <end position="124"/>
    </location>
</feature>
<dbReference type="PROSITE" id="PS50929">
    <property type="entry name" value="ABC_TM1F"/>
    <property type="match status" value="1"/>
</dbReference>
<evidence type="ECO:0000256" key="7">
    <source>
        <dbReference type="ARBA" id="ARBA00022989"/>
    </source>
</evidence>
<proteinExistence type="predicted"/>
<evidence type="ECO:0000256" key="2">
    <source>
        <dbReference type="ARBA" id="ARBA00022448"/>
    </source>
</evidence>
<dbReference type="EMBL" id="BX548175">
    <property type="protein sequence ID" value="CAE22317.1"/>
    <property type="molecule type" value="Genomic_DNA"/>
</dbReference>
<organism evidence="12 13">
    <name type="scientific">Prochlorococcus marinus (strain MIT 9313)</name>
    <dbReference type="NCBI Taxonomy" id="74547"/>
    <lineage>
        <taxon>Bacteria</taxon>
        <taxon>Bacillati</taxon>
        <taxon>Cyanobacteriota</taxon>
        <taxon>Cyanophyceae</taxon>
        <taxon>Synechococcales</taxon>
        <taxon>Prochlorococcaceae</taxon>
        <taxon>Prochlorococcus</taxon>
    </lineage>
</organism>
<feature type="transmembrane region" description="Helical" evidence="9">
    <location>
        <begin position="239"/>
        <end position="259"/>
    </location>
</feature>
<feature type="domain" description="ABC transmembrane type-1" evidence="11">
    <location>
        <begin position="102"/>
        <end position="383"/>
    </location>
</feature>
<keyword evidence="4 9" id="KW-0812">Transmembrane</keyword>
<dbReference type="InterPro" id="IPR017871">
    <property type="entry name" value="ABC_transporter-like_CS"/>
</dbReference>
<dbReference type="Gene3D" id="3.40.50.300">
    <property type="entry name" value="P-loop containing nucleotide triphosphate hydrolases"/>
    <property type="match status" value="1"/>
</dbReference>
<dbReference type="GO" id="GO:0140359">
    <property type="term" value="F:ABC-type transporter activity"/>
    <property type="evidence" value="ECO:0007669"/>
    <property type="project" value="InterPro"/>
</dbReference>
<dbReference type="RefSeq" id="WP_011131507.1">
    <property type="nucleotide sequence ID" value="NC_005071.1"/>
</dbReference>
<name>Q7V430_PROMM</name>
<dbReference type="Pfam" id="PF00664">
    <property type="entry name" value="ABC_membrane"/>
    <property type="match status" value="1"/>
</dbReference>
<feature type="transmembrane region" description="Helical" evidence="9">
    <location>
        <begin position="336"/>
        <end position="357"/>
    </location>
</feature>
<keyword evidence="2" id="KW-0813">Transport</keyword>
<evidence type="ECO:0000256" key="9">
    <source>
        <dbReference type="SAM" id="Phobius"/>
    </source>
</evidence>
<dbReference type="PROSITE" id="PS00211">
    <property type="entry name" value="ABC_TRANSPORTER_1"/>
    <property type="match status" value="1"/>
</dbReference>
<feature type="transmembrane region" description="Helical" evidence="9">
    <location>
        <begin position="136"/>
        <end position="154"/>
    </location>
</feature>
<evidence type="ECO:0000259" key="10">
    <source>
        <dbReference type="PROSITE" id="PS50893"/>
    </source>
</evidence>
<dbReference type="PANTHER" id="PTHR24221:SF654">
    <property type="entry name" value="ATP-BINDING CASSETTE SUB-FAMILY B MEMBER 6"/>
    <property type="match status" value="1"/>
</dbReference>
<keyword evidence="5" id="KW-0547">Nucleotide-binding</keyword>
<keyword evidence="3" id="KW-1003">Cell membrane</keyword>
<dbReference type="GO" id="GO:0016887">
    <property type="term" value="F:ATP hydrolysis activity"/>
    <property type="evidence" value="ECO:0007669"/>
    <property type="project" value="InterPro"/>
</dbReference>
<evidence type="ECO:0000256" key="4">
    <source>
        <dbReference type="ARBA" id="ARBA00022692"/>
    </source>
</evidence>
<evidence type="ECO:0000256" key="1">
    <source>
        <dbReference type="ARBA" id="ARBA00004651"/>
    </source>
</evidence>
<dbReference type="GO" id="GO:0034040">
    <property type="term" value="F:ATPase-coupled lipid transmembrane transporter activity"/>
    <property type="evidence" value="ECO:0007669"/>
    <property type="project" value="TreeGrafter"/>
</dbReference>
<feature type="domain" description="ABC transporter" evidence="10">
    <location>
        <begin position="421"/>
        <end position="653"/>
    </location>
</feature>
<feature type="transmembrane region" description="Helical" evidence="9">
    <location>
        <begin position="214"/>
        <end position="233"/>
    </location>
</feature>